<feature type="domain" description="VOC" evidence="1">
    <location>
        <begin position="4"/>
        <end position="122"/>
    </location>
</feature>
<evidence type="ECO:0000259" key="1">
    <source>
        <dbReference type="PROSITE" id="PS51819"/>
    </source>
</evidence>
<dbReference type="RefSeq" id="WP_095497518.1">
    <property type="nucleotide sequence ID" value="NZ_BSPO01000002.1"/>
</dbReference>
<keyword evidence="3" id="KW-1185">Reference proteome</keyword>
<dbReference type="CDD" id="cd06587">
    <property type="entry name" value="VOC"/>
    <property type="match status" value="1"/>
</dbReference>
<dbReference type="Proteomes" id="UP001157439">
    <property type="component" value="Unassembled WGS sequence"/>
</dbReference>
<dbReference type="InterPro" id="IPR029068">
    <property type="entry name" value="Glyas_Bleomycin-R_OHBP_Dase"/>
</dbReference>
<evidence type="ECO:0000313" key="3">
    <source>
        <dbReference type="Proteomes" id="UP001157439"/>
    </source>
</evidence>
<comment type="caution">
    <text evidence="2">The sequence shown here is derived from an EMBL/GenBank/DDBJ whole genome shotgun (WGS) entry which is preliminary data.</text>
</comment>
<organism evidence="2 3">
    <name type="scientific">Paraferrimonas haliotis</name>
    <dbReference type="NCBI Taxonomy" id="2013866"/>
    <lineage>
        <taxon>Bacteria</taxon>
        <taxon>Pseudomonadati</taxon>
        <taxon>Pseudomonadota</taxon>
        <taxon>Gammaproteobacteria</taxon>
        <taxon>Alteromonadales</taxon>
        <taxon>Ferrimonadaceae</taxon>
        <taxon>Paraferrimonas</taxon>
    </lineage>
</organism>
<proteinExistence type="predicted"/>
<dbReference type="InterPro" id="IPR004360">
    <property type="entry name" value="Glyas_Fos-R_dOase_dom"/>
</dbReference>
<evidence type="ECO:0000313" key="2">
    <source>
        <dbReference type="EMBL" id="GLS82899.1"/>
    </source>
</evidence>
<sequence length="123" mass="13543">MQLGAHSISLSVKSLAKSKAFYQTLGFSVVGGSDEYHYLMMRSGDCVIGLFEGMFERNMLTFNPGWDQHANAVDPFDSINSIQQHLLDNGLELTKTLEVNSTGPGSIMLLDPDGNPILIDQHR</sequence>
<dbReference type="AlphaFoldDB" id="A0AA37TTY3"/>
<dbReference type="InterPro" id="IPR037523">
    <property type="entry name" value="VOC_core"/>
</dbReference>
<reference evidence="2 3" key="1">
    <citation type="journal article" date="2014" name="Int. J. Syst. Evol. Microbiol.">
        <title>Complete genome sequence of Corynebacterium casei LMG S-19264T (=DSM 44701T), isolated from a smear-ripened cheese.</title>
        <authorList>
            <consortium name="US DOE Joint Genome Institute (JGI-PGF)"/>
            <person name="Walter F."/>
            <person name="Albersmeier A."/>
            <person name="Kalinowski J."/>
            <person name="Ruckert C."/>
        </authorList>
    </citation>
    <scope>NUCLEOTIDE SEQUENCE [LARGE SCALE GENOMIC DNA]</scope>
    <source>
        <strain evidence="2 3">NBRC 112785</strain>
    </source>
</reference>
<name>A0AA37TTY3_9GAMM</name>
<accession>A0AA37TTY3</accession>
<dbReference type="SUPFAM" id="SSF54593">
    <property type="entry name" value="Glyoxalase/Bleomycin resistance protein/Dihydroxybiphenyl dioxygenase"/>
    <property type="match status" value="1"/>
</dbReference>
<dbReference type="Gene3D" id="3.10.180.10">
    <property type="entry name" value="2,3-Dihydroxybiphenyl 1,2-Dioxygenase, domain 1"/>
    <property type="match status" value="1"/>
</dbReference>
<dbReference type="PROSITE" id="PS51819">
    <property type="entry name" value="VOC"/>
    <property type="match status" value="1"/>
</dbReference>
<gene>
    <name evidence="2" type="ORF">GCM10007894_08760</name>
</gene>
<dbReference type="EMBL" id="BSPO01000002">
    <property type="protein sequence ID" value="GLS82899.1"/>
    <property type="molecule type" value="Genomic_DNA"/>
</dbReference>
<protein>
    <recommendedName>
        <fullName evidence="1">VOC domain-containing protein</fullName>
    </recommendedName>
</protein>
<dbReference type="Pfam" id="PF00903">
    <property type="entry name" value="Glyoxalase"/>
    <property type="match status" value="1"/>
</dbReference>